<accession>A0A2S2P8A7</accession>
<organism evidence="1">
    <name type="scientific">Schizaphis graminum</name>
    <name type="common">Green bug aphid</name>
    <dbReference type="NCBI Taxonomy" id="13262"/>
    <lineage>
        <taxon>Eukaryota</taxon>
        <taxon>Metazoa</taxon>
        <taxon>Ecdysozoa</taxon>
        <taxon>Arthropoda</taxon>
        <taxon>Hexapoda</taxon>
        <taxon>Insecta</taxon>
        <taxon>Pterygota</taxon>
        <taxon>Neoptera</taxon>
        <taxon>Paraneoptera</taxon>
        <taxon>Hemiptera</taxon>
        <taxon>Sternorrhyncha</taxon>
        <taxon>Aphidomorpha</taxon>
        <taxon>Aphidoidea</taxon>
        <taxon>Aphididae</taxon>
        <taxon>Aphidini</taxon>
        <taxon>Schizaphis</taxon>
    </lineage>
</organism>
<dbReference type="EMBL" id="GGMR01013016">
    <property type="protein sequence ID" value="MBY25635.1"/>
    <property type="molecule type" value="Transcribed_RNA"/>
</dbReference>
<dbReference type="AlphaFoldDB" id="A0A2S2P8A7"/>
<gene>
    <name evidence="1" type="ORF">g.138623</name>
</gene>
<protein>
    <submittedName>
        <fullName evidence="1">Uncharacterized protein</fullName>
    </submittedName>
</protein>
<name>A0A2S2P8A7_SCHGA</name>
<dbReference type="Gene3D" id="3.40.50.720">
    <property type="entry name" value="NAD(P)-binding Rossmann-like Domain"/>
    <property type="match status" value="1"/>
</dbReference>
<reference evidence="1" key="1">
    <citation type="submission" date="2018-04" db="EMBL/GenBank/DDBJ databases">
        <title>Transcriptome of Schizaphis graminum biotype I.</title>
        <authorList>
            <person name="Scully E.D."/>
            <person name="Geib S.M."/>
            <person name="Palmer N.A."/>
            <person name="Koch K."/>
            <person name="Bradshaw J."/>
            <person name="Heng-Moss T."/>
            <person name="Sarath G."/>
        </authorList>
    </citation>
    <scope>NUCLEOTIDE SEQUENCE</scope>
</reference>
<sequence>MVLCFPKGKEKISIFNTFCYCCHYIGDEDSLSLELIQHLAHRGARKFVLVSKMNNKPQSGYKTLILRRLKNKNVTVVLSFADPSTVRGAEDVLREAVALGTVCGIYYITTVSTFFEFVNITIENSLVIKKNK</sequence>
<proteinExistence type="predicted"/>
<evidence type="ECO:0000313" key="1">
    <source>
        <dbReference type="EMBL" id="MBY25635.1"/>
    </source>
</evidence>